<dbReference type="AlphaFoldDB" id="A0A3D9B5V0"/>
<name>A0A3D9B5V0_9FLAO</name>
<dbReference type="Proteomes" id="UP000256257">
    <property type="component" value="Unassembled WGS sequence"/>
</dbReference>
<evidence type="ECO:0000313" key="1">
    <source>
        <dbReference type="EMBL" id="REC48582.1"/>
    </source>
</evidence>
<evidence type="ECO:0000313" key="2">
    <source>
        <dbReference type="Proteomes" id="UP000256257"/>
    </source>
</evidence>
<dbReference type="EMBL" id="QNVV01000004">
    <property type="protein sequence ID" value="REC48582.1"/>
    <property type="molecule type" value="Genomic_DNA"/>
</dbReference>
<gene>
    <name evidence="1" type="ORF">DRF67_07115</name>
</gene>
<proteinExistence type="predicted"/>
<organism evidence="1 2">
    <name type="scientific">Chryseobacterium pennipullorum</name>
    <dbReference type="NCBI Taxonomy" id="2258963"/>
    <lineage>
        <taxon>Bacteria</taxon>
        <taxon>Pseudomonadati</taxon>
        <taxon>Bacteroidota</taxon>
        <taxon>Flavobacteriia</taxon>
        <taxon>Flavobacteriales</taxon>
        <taxon>Weeksellaceae</taxon>
        <taxon>Chryseobacterium group</taxon>
        <taxon>Chryseobacterium</taxon>
    </lineage>
</organism>
<dbReference type="RefSeq" id="WP_115927603.1">
    <property type="nucleotide sequence ID" value="NZ_QNVV01000004.1"/>
</dbReference>
<keyword evidence="2" id="KW-1185">Reference proteome</keyword>
<accession>A0A3D9B5V0</accession>
<protein>
    <recommendedName>
        <fullName evidence="3">LysM domain-containing protein</fullName>
    </recommendedName>
</protein>
<reference evidence="1 2" key="1">
    <citation type="submission" date="2018-06" db="EMBL/GenBank/DDBJ databases">
        <title>Novel Chryseobacterium species.</title>
        <authorList>
            <person name="Newman J."/>
            <person name="Hugo C."/>
            <person name="Oosthuizen L."/>
            <person name="Charimba G."/>
        </authorList>
    </citation>
    <scope>NUCLEOTIDE SEQUENCE [LARGE SCALE GENOMIC DNA]</scope>
    <source>
        <strain evidence="1 2">7_F195</strain>
    </source>
</reference>
<dbReference type="OrthoDB" id="1267051at2"/>
<comment type="caution">
    <text evidence="1">The sequence shown here is derived from an EMBL/GenBank/DDBJ whole genome shotgun (WGS) entry which is preliminary data.</text>
</comment>
<evidence type="ECO:0008006" key="3">
    <source>
        <dbReference type="Google" id="ProtNLM"/>
    </source>
</evidence>
<sequence>MITYMTLPGDTLEKIASDLKVENPVYIKEFHNKHCAVYDRLTEPVKLRTGSVLFIPFGDEIGILNRAINEKDDSLYYHPPHGKINCKTPLFSGTYAIKHRKYQDSQLQSSYSYKTELKYLRAEQDDHFFSFKIFGSAKDGMESDTKAANLAKACAAILFPVEIKIDKTGKLTDASLYHSETFIQNQLDSLKKYFTDPLSSSYIDQLKKNTEDENHVLKSLRRTLPVHFLFGSFYRAKYKEWTDSEVYHESIPWLSNASPIRFELYNRILPKEQAFDEALKIVQSGNSCDNRNLNQIYNKEYEYQETTPTSTHSLRCSHEAQYIFDRADMMIQKITGNFELQIGDTREKDIFMMEKQ</sequence>